<name>A0AA35QD18_9HYPO</name>
<feature type="transmembrane region" description="Helical" evidence="7">
    <location>
        <begin position="60"/>
        <end position="81"/>
    </location>
</feature>
<evidence type="ECO:0000259" key="8">
    <source>
        <dbReference type="Pfam" id="PF20684"/>
    </source>
</evidence>
<gene>
    <name evidence="9" type="ORF">CCHLO57077_00011533</name>
</gene>
<comment type="caution">
    <text evidence="9">The sequence shown here is derived from an EMBL/GenBank/DDBJ whole genome shotgun (WGS) entry which is preliminary data.</text>
</comment>
<dbReference type="InterPro" id="IPR049326">
    <property type="entry name" value="Rhodopsin_dom_fungi"/>
</dbReference>
<feature type="transmembrane region" description="Helical" evidence="7">
    <location>
        <begin position="133"/>
        <end position="155"/>
    </location>
</feature>
<keyword evidence="10" id="KW-1185">Reference proteome</keyword>
<feature type="domain" description="Rhodopsin" evidence="8">
    <location>
        <begin position="56"/>
        <end position="283"/>
    </location>
</feature>
<accession>A0AA35QD18</accession>
<feature type="transmembrane region" description="Helical" evidence="7">
    <location>
        <begin position="101"/>
        <end position="124"/>
    </location>
</feature>
<dbReference type="InterPro" id="IPR052337">
    <property type="entry name" value="SAT4-like"/>
</dbReference>
<evidence type="ECO:0000256" key="5">
    <source>
        <dbReference type="ARBA" id="ARBA00038359"/>
    </source>
</evidence>
<dbReference type="PANTHER" id="PTHR33048:SF129">
    <property type="entry name" value="INTEGRAL MEMBRANE PROTEIN-RELATED"/>
    <property type="match status" value="1"/>
</dbReference>
<evidence type="ECO:0000256" key="1">
    <source>
        <dbReference type="ARBA" id="ARBA00004141"/>
    </source>
</evidence>
<evidence type="ECO:0000313" key="10">
    <source>
        <dbReference type="Proteomes" id="UP001160390"/>
    </source>
</evidence>
<dbReference type="AlphaFoldDB" id="A0AA35QD18"/>
<evidence type="ECO:0000313" key="9">
    <source>
        <dbReference type="EMBL" id="CAI6099744.1"/>
    </source>
</evidence>
<sequence>MATLTPPADGSPYFPISERAAHLAVIHIGVTSPLLAIALVMFAVRLWLRPKPIWRSWEDAIMGIGVLAAVVDFCFLLPQMYVTPQLLTHEQRLNARKYGFLAIPVWGIAMTFIKISIAMMLLIIQENILWWRIFCYFIMGLQGVYGVGNTFFILLQCRPLEASWNAAILKQVGGSCLPPIGINIASNIGSGINIATDILLSLAPTLFLWKLRRPLREKILVGFLMALGMFASVASIIKAMLVKEFGKAADGWALTNAIATWTALEQLLGMIAASSPFLKPLVQSALQMMGVSVNDSKSGPSAYANRYHGLGENGTKRSNRNSVRQSMMNRATSQRERPERIEEEPWGTSSSAAGTVIQLETRRPQAASAPQKAIKVETTTTIRVTEDGRTPRSLHYSSDGGSEKHDLAPTQAPRQQV</sequence>
<feature type="transmembrane region" description="Helical" evidence="7">
    <location>
        <begin position="188"/>
        <end position="209"/>
    </location>
</feature>
<evidence type="ECO:0000256" key="3">
    <source>
        <dbReference type="ARBA" id="ARBA00022989"/>
    </source>
</evidence>
<keyword evidence="3 7" id="KW-1133">Transmembrane helix</keyword>
<keyword evidence="2 7" id="KW-0812">Transmembrane</keyword>
<dbReference type="Proteomes" id="UP001160390">
    <property type="component" value="Unassembled WGS sequence"/>
</dbReference>
<evidence type="ECO:0000256" key="7">
    <source>
        <dbReference type="SAM" id="Phobius"/>
    </source>
</evidence>
<keyword evidence="4 7" id="KW-0472">Membrane</keyword>
<evidence type="ECO:0000256" key="2">
    <source>
        <dbReference type="ARBA" id="ARBA00022692"/>
    </source>
</evidence>
<organism evidence="9 10">
    <name type="scientific">Clonostachys chloroleuca</name>
    <dbReference type="NCBI Taxonomy" id="1926264"/>
    <lineage>
        <taxon>Eukaryota</taxon>
        <taxon>Fungi</taxon>
        <taxon>Dikarya</taxon>
        <taxon>Ascomycota</taxon>
        <taxon>Pezizomycotina</taxon>
        <taxon>Sordariomycetes</taxon>
        <taxon>Hypocreomycetidae</taxon>
        <taxon>Hypocreales</taxon>
        <taxon>Bionectriaceae</taxon>
        <taxon>Clonostachys</taxon>
    </lineage>
</organism>
<dbReference type="Pfam" id="PF20684">
    <property type="entry name" value="Fung_rhodopsin"/>
    <property type="match status" value="1"/>
</dbReference>
<comment type="similarity">
    <text evidence="5">Belongs to the SAT4 family.</text>
</comment>
<feature type="region of interest" description="Disordered" evidence="6">
    <location>
        <begin position="302"/>
        <end position="417"/>
    </location>
</feature>
<reference evidence="9" key="1">
    <citation type="submission" date="2023-01" db="EMBL/GenBank/DDBJ databases">
        <authorList>
            <person name="Piombo E."/>
        </authorList>
    </citation>
    <scope>NUCLEOTIDE SEQUENCE</scope>
</reference>
<feature type="transmembrane region" description="Helical" evidence="7">
    <location>
        <begin position="20"/>
        <end position="48"/>
    </location>
</feature>
<comment type="subcellular location">
    <subcellularLocation>
        <location evidence="1">Membrane</location>
        <topology evidence="1">Multi-pass membrane protein</topology>
    </subcellularLocation>
</comment>
<evidence type="ECO:0000256" key="6">
    <source>
        <dbReference type="SAM" id="MobiDB-lite"/>
    </source>
</evidence>
<feature type="compositionally biased region" description="Polar residues" evidence="6">
    <location>
        <begin position="320"/>
        <end position="332"/>
    </location>
</feature>
<proteinExistence type="inferred from homology"/>
<dbReference type="PANTHER" id="PTHR33048">
    <property type="entry name" value="PTH11-LIKE INTEGRAL MEMBRANE PROTEIN (AFU_ORTHOLOGUE AFUA_5G11245)"/>
    <property type="match status" value="1"/>
</dbReference>
<dbReference type="GO" id="GO:0016020">
    <property type="term" value="C:membrane"/>
    <property type="evidence" value="ECO:0007669"/>
    <property type="project" value="UniProtKB-SubCell"/>
</dbReference>
<protein>
    <recommendedName>
        <fullName evidence="8">Rhodopsin domain-containing protein</fullName>
    </recommendedName>
</protein>
<dbReference type="EMBL" id="CABFNP030001329">
    <property type="protein sequence ID" value="CAI6099744.1"/>
    <property type="molecule type" value="Genomic_DNA"/>
</dbReference>
<evidence type="ECO:0000256" key="4">
    <source>
        <dbReference type="ARBA" id="ARBA00023136"/>
    </source>
</evidence>
<feature type="transmembrane region" description="Helical" evidence="7">
    <location>
        <begin position="221"/>
        <end position="241"/>
    </location>
</feature>